<dbReference type="Pfam" id="PF00487">
    <property type="entry name" value="FA_desaturase"/>
    <property type="match status" value="1"/>
</dbReference>
<feature type="transmembrane region" description="Helical" evidence="12">
    <location>
        <begin position="20"/>
        <end position="53"/>
    </location>
</feature>
<evidence type="ECO:0000256" key="7">
    <source>
        <dbReference type="ARBA" id="ARBA00022989"/>
    </source>
</evidence>
<evidence type="ECO:0000256" key="4">
    <source>
        <dbReference type="ARBA" id="ARBA00022519"/>
    </source>
</evidence>
<dbReference type="PATRIC" id="fig|1280953.3.peg.3382"/>
<dbReference type="InterPro" id="IPR005804">
    <property type="entry name" value="FA_desaturase_dom"/>
</dbReference>
<dbReference type="eggNOG" id="COG3239">
    <property type="taxonomic scope" value="Bacteria"/>
</dbReference>
<comment type="caution">
    <text evidence="14">The sequence shown here is derived from an EMBL/GenBank/DDBJ whole genome shotgun (WGS) entry which is preliminary data.</text>
</comment>
<dbReference type="PANTHER" id="PTHR38674:SF1">
    <property type="entry name" value="ALKANE 1-MONOOXYGENASE 1"/>
    <property type="match status" value="1"/>
</dbReference>
<evidence type="ECO:0000256" key="9">
    <source>
        <dbReference type="ARBA" id="ARBA00023004"/>
    </source>
</evidence>
<keyword evidence="10" id="KW-0503">Monooxygenase</keyword>
<accession>A0A059G2Z3</accession>
<dbReference type="GO" id="GO:0046872">
    <property type="term" value="F:metal ion binding"/>
    <property type="evidence" value="ECO:0007669"/>
    <property type="project" value="UniProtKB-KW"/>
</dbReference>
<dbReference type="RefSeq" id="WP_277813056.1">
    <property type="nucleotide sequence ID" value="NZ_ARYL01000034.1"/>
</dbReference>
<dbReference type="Proteomes" id="UP000024942">
    <property type="component" value="Unassembled WGS sequence"/>
</dbReference>
<keyword evidence="3" id="KW-1003">Cell membrane</keyword>
<keyword evidence="4" id="KW-0997">Cell inner membrane</keyword>
<comment type="similarity">
    <text evidence="2">Belongs to the fatty acid desaturase type 1 family. AlkB subfamily.</text>
</comment>
<dbReference type="AlphaFoldDB" id="A0A059G2Z3"/>
<dbReference type="EMBL" id="ARYL01000034">
    <property type="protein sequence ID" value="KDA01186.1"/>
    <property type="molecule type" value="Genomic_DNA"/>
</dbReference>
<feature type="domain" description="Fatty acid desaturase" evidence="13">
    <location>
        <begin position="108"/>
        <end position="315"/>
    </location>
</feature>
<keyword evidence="8" id="KW-0560">Oxidoreductase</keyword>
<keyword evidence="15" id="KW-1185">Reference proteome</keyword>
<evidence type="ECO:0000256" key="10">
    <source>
        <dbReference type="ARBA" id="ARBA00023033"/>
    </source>
</evidence>
<evidence type="ECO:0000256" key="3">
    <source>
        <dbReference type="ARBA" id="ARBA00022475"/>
    </source>
</evidence>
<evidence type="ECO:0000259" key="13">
    <source>
        <dbReference type="Pfam" id="PF00487"/>
    </source>
</evidence>
<dbReference type="CDD" id="cd03512">
    <property type="entry name" value="Alkane-hydroxylase"/>
    <property type="match status" value="1"/>
</dbReference>
<evidence type="ECO:0000256" key="11">
    <source>
        <dbReference type="ARBA" id="ARBA00023136"/>
    </source>
</evidence>
<dbReference type="InterPro" id="IPR033885">
    <property type="entry name" value="AlkB/XylM"/>
</dbReference>
<keyword evidence="5 12" id="KW-0812">Transmembrane</keyword>
<evidence type="ECO:0000256" key="2">
    <source>
        <dbReference type="ARBA" id="ARBA00010823"/>
    </source>
</evidence>
<feature type="transmembrane region" description="Helical" evidence="12">
    <location>
        <begin position="222"/>
        <end position="254"/>
    </location>
</feature>
<sequence>MAGLRTGRIGENKVDALRYYLVPVMTMTGIAGFVLGGPFVWLGFGTFPVLMMLDIALPNDSKMRALGISSVADLAIYLQLPLMIALYLVFAHSVNSGTNPILGDAASGWQIAGSIASLAWLSAVPTLPVAHELMHRRHWFPRAVAKGLSAFYGDPNRDIAHIVTHHVHLDTAKDSDTPLRGQTIYSFVFSATWGSYKDTWDKQAEILSRLGHSKWSWRNAMWLQLVLVGAIIGVMVVLAGPIAGLVTVTAMFFAKMLVEGFNYFQHYGLLRIEGEPIAKHHAWNHLGMIVRPIGVEITNHINHHLDGHTPFYELRPEPEAPQMPSLFLCFLCGLVPPVWNRFIAQPRLKDWDQRFASPGERKLAQAANARAGWPQWLAID</sequence>
<feature type="transmembrane region" description="Helical" evidence="12">
    <location>
        <begin position="65"/>
        <end position="89"/>
    </location>
</feature>
<proteinExistence type="inferred from homology"/>
<keyword evidence="7 12" id="KW-1133">Transmembrane helix</keyword>
<protein>
    <submittedName>
        <fullName evidence="14">Fatty acid desaturase</fullName>
    </submittedName>
</protein>
<evidence type="ECO:0000256" key="1">
    <source>
        <dbReference type="ARBA" id="ARBA00004429"/>
    </source>
</evidence>
<keyword evidence="6" id="KW-0479">Metal-binding</keyword>
<dbReference type="STRING" id="1280953.HOC_16880"/>
<gene>
    <name evidence="14" type="ORF">HOC_16880</name>
</gene>
<keyword evidence="11 12" id="KW-0472">Membrane</keyword>
<organism evidence="14 15">
    <name type="scientific">Hyphomonas oceanitis SCH89</name>
    <dbReference type="NCBI Taxonomy" id="1280953"/>
    <lineage>
        <taxon>Bacteria</taxon>
        <taxon>Pseudomonadati</taxon>
        <taxon>Pseudomonadota</taxon>
        <taxon>Alphaproteobacteria</taxon>
        <taxon>Hyphomonadales</taxon>
        <taxon>Hyphomonadaceae</taxon>
        <taxon>Hyphomonas</taxon>
    </lineage>
</organism>
<evidence type="ECO:0000256" key="6">
    <source>
        <dbReference type="ARBA" id="ARBA00022723"/>
    </source>
</evidence>
<evidence type="ECO:0000256" key="5">
    <source>
        <dbReference type="ARBA" id="ARBA00022692"/>
    </source>
</evidence>
<dbReference type="GO" id="GO:0004497">
    <property type="term" value="F:monooxygenase activity"/>
    <property type="evidence" value="ECO:0007669"/>
    <property type="project" value="UniProtKB-KW"/>
</dbReference>
<dbReference type="GO" id="GO:0005886">
    <property type="term" value="C:plasma membrane"/>
    <property type="evidence" value="ECO:0007669"/>
    <property type="project" value="UniProtKB-SubCell"/>
</dbReference>
<dbReference type="GO" id="GO:0006629">
    <property type="term" value="P:lipid metabolic process"/>
    <property type="evidence" value="ECO:0007669"/>
    <property type="project" value="InterPro"/>
</dbReference>
<name>A0A059G2Z3_9PROT</name>
<evidence type="ECO:0000313" key="14">
    <source>
        <dbReference type="EMBL" id="KDA01186.1"/>
    </source>
</evidence>
<evidence type="ECO:0000313" key="15">
    <source>
        <dbReference type="Proteomes" id="UP000024942"/>
    </source>
</evidence>
<evidence type="ECO:0000256" key="12">
    <source>
        <dbReference type="SAM" id="Phobius"/>
    </source>
</evidence>
<evidence type="ECO:0000256" key="8">
    <source>
        <dbReference type="ARBA" id="ARBA00023002"/>
    </source>
</evidence>
<comment type="subcellular location">
    <subcellularLocation>
        <location evidence="1">Cell inner membrane</location>
        <topology evidence="1">Multi-pass membrane protein</topology>
    </subcellularLocation>
</comment>
<dbReference type="PANTHER" id="PTHR38674">
    <property type="entry name" value="ALKANE 1-MONOOXYGENASE 1"/>
    <property type="match status" value="1"/>
</dbReference>
<reference evidence="14 15" key="1">
    <citation type="journal article" date="2014" name="Antonie Van Leeuwenhoek">
        <title>Hyphomonas beringensis sp. nov. and Hyphomonas chukchiensis sp. nov., isolated from surface seawater of the Bering Sea and Chukchi Sea.</title>
        <authorList>
            <person name="Li C."/>
            <person name="Lai Q."/>
            <person name="Li G."/>
            <person name="Dong C."/>
            <person name="Wang J."/>
            <person name="Liao Y."/>
            <person name="Shao Z."/>
        </authorList>
    </citation>
    <scope>NUCLEOTIDE SEQUENCE [LARGE SCALE GENOMIC DNA]</scope>
    <source>
        <strain evidence="14 15">SCH89</strain>
    </source>
</reference>
<keyword evidence="9" id="KW-0408">Iron</keyword>